<protein>
    <recommendedName>
        <fullName evidence="3">TFIIS N-terminal domain-containing protein</fullName>
    </recommendedName>
</protein>
<dbReference type="EMBL" id="JAXCGZ010003009">
    <property type="protein sequence ID" value="KAK7083454.1"/>
    <property type="molecule type" value="Genomic_DNA"/>
</dbReference>
<evidence type="ECO:0000259" key="3">
    <source>
        <dbReference type="PROSITE" id="PS51319"/>
    </source>
</evidence>
<dbReference type="Gene3D" id="1.20.930.10">
    <property type="entry name" value="Conserved domain common to transcription factors TFIIS, elongin A, CRSP70"/>
    <property type="match status" value="1"/>
</dbReference>
<dbReference type="AlphaFoldDB" id="A0AAN9AD14"/>
<feature type="compositionally biased region" description="Low complexity" evidence="2">
    <location>
        <begin position="90"/>
        <end position="105"/>
    </location>
</feature>
<feature type="region of interest" description="Disordered" evidence="2">
    <location>
        <begin position="82"/>
        <end position="174"/>
    </location>
</feature>
<dbReference type="InterPro" id="IPR035441">
    <property type="entry name" value="TFIIS/LEDGF_dom_sf"/>
</dbReference>
<feature type="domain" description="TFIIS N-terminal" evidence="3">
    <location>
        <begin position="3"/>
        <end position="77"/>
    </location>
</feature>
<comment type="caution">
    <text evidence="4">The sequence shown here is derived from an EMBL/GenBank/DDBJ whole genome shotgun (WGS) entry which is preliminary data.</text>
</comment>
<dbReference type="Proteomes" id="UP001381693">
    <property type="component" value="Unassembled WGS sequence"/>
</dbReference>
<sequence>GWELVGDWLQDAVNANNWPLAGQVLSLLDSSPMTITRLKRYNTPKLIKELSKDCKSSEVQSLAKHILVKWMEIVRENDNIGSTTGTGIPNSVSNNDSSASSLVNNIDSEPCEQPEGTDSESQRHLGNANVSNAPGNTDSSQEGGDGSSSLEGQDDSSNASTESDVSSAPMTPIRITIRSGSQVLAKVSSQRYSLDSNDSDDNKPLSVLKKEVQKSKTKTPKAPVAMSAFNVACKEKYIPPAPEVVSPEKHTSDAVAEPSTACSVNSSDVNASHCASLACASAAVTTTTATSPILTFTTTTGSMISSSCAQETLSAVNASSEMSKIESDNDREVSSENDDQTIVASSNLGDKKEDETDSKKNKEHSSDTEKIKEKEKSRSNDSEKKEKKDKDRDKERDRDKDRDKEKRHRDDKKREKDRESSKSSKSSSSSSSKHRENRNSRDSDRSKSDKERSSNSSSSHSRSSSKDKDRDRDKDRSKSSKDKDRKSSSSSRDKSRDKVKEEKHEEKKKKEQENEDRATLEKVKPLSADGLAKIPRKVQPASFLDALGSADVEVEAKKPSVKTYKSRGFRNTGLLDEPSKPPGKKGSGISSLEKKSSAGMGAPGVKRPSPLDELVASMPDKRLKSSVSSMPISSDKPGGVKLISPKRRICIEELVFWKISKVSFITSRIGYNSHGSQERRYMDNA</sequence>
<feature type="compositionally biased region" description="Low complexity" evidence="2">
    <location>
        <begin position="138"/>
        <end position="157"/>
    </location>
</feature>
<dbReference type="PROSITE" id="PS51319">
    <property type="entry name" value="TFIIS_N"/>
    <property type="match status" value="1"/>
</dbReference>
<feature type="compositionally biased region" description="Basic and acidic residues" evidence="2">
    <location>
        <begin position="323"/>
        <end position="334"/>
    </location>
</feature>
<reference evidence="4 5" key="1">
    <citation type="submission" date="2023-11" db="EMBL/GenBank/DDBJ databases">
        <title>Halocaridina rubra genome assembly.</title>
        <authorList>
            <person name="Smith C."/>
        </authorList>
    </citation>
    <scope>NUCLEOTIDE SEQUENCE [LARGE SCALE GENOMIC DNA]</scope>
    <source>
        <strain evidence="4">EP-1</strain>
        <tissue evidence="4">Whole</tissue>
    </source>
</reference>
<feature type="compositionally biased region" description="Polar residues" evidence="2">
    <location>
        <begin position="128"/>
        <end position="137"/>
    </location>
</feature>
<dbReference type="GO" id="GO:0072357">
    <property type="term" value="C:PTW/PP1 phosphatase complex"/>
    <property type="evidence" value="ECO:0007669"/>
    <property type="project" value="TreeGrafter"/>
</dbReference>
<name>A0AAN9AD14_HALRR</name>
<gene>
    <name evidence="4" type="ORF">SK128_011716</name>
</gene>
<evidence type="ECO:0000256" key="2">
    <source>
        <dbReference type="SAM" id="MobiDB-lite"/>
    </source>
</evidence>
<dbReference type="GO" id="GO:0008157">
    <property type="term" value="F:protein phosphatase 1 binding"/>
    <property type="evidence" value="ECO:0007669"/>
    <property type="project" value="TreeGrafter"/>
</dbReference>
<dbReference type="GO" id="GO:0005634">
    <property type="term" value="C:nucleus"/>
    <property type="evidence" value="ECO:0007669"/>
    <property type="project" value="UniProtKB-SubCell"/>
</dbReference>
<feature type="region of interest" description="Disordered" evidence="2">
    <location>
        <begin position="554"/>
        <end position="638"/>
    </location>
</feature>
<dbReference type="InterPro" id="IPR017923">
    <property type="entry name" value="TFIIS_N"/>
</dbReference>
<feature type="region of interest" description="Disordered" evidence="2">
    <location>
        <begin position="317"/>
        <end position="531"/>
    </location>
</feature>
<comment type="subcellular location">
    <subcellularLocation>
        <location evidence="1">Nucleus</location>
    </subcellularLocation>
</comment>
<proteinExistence type="predicted"/>
<feature type="compositionally biased region" description="Basic and acidic residues" evidence="2">
    <location>
        <begin position="412"/>
        <end position="422"/>
    </location>
</feature>
<feature type="compositionally biased region" description="Basic and acidic residues" evidence="2">
    <location>
        <begin position="349"/>
        <end position="404"/>
    </location>
</feature>
<feature type="non-terminal residue" evidence="4">
    <location>
        <position position="1"/>
    </location>
</feature>
<evidence type="ECO:0000256" key="1">
    <source>
        <dbReference type="PROSITE-ProRule" id="PRU00649"/>
    </source>
</evidence>
<organism evidence="4 5">
    <name type="scientific">Halocaridina rubra</name>
    <name type="common">Hawaiian red shrimp</name>
    <dbReference type="NCBI Taxonomy" id="373956"/>
    <lineage>
        <taxon>Eukaryota</taxon>
        <taxon>Metazoa</taxon>
        <taxon>Ecdysozoa</taxon>
        <taxon>Arthropoda</taxon>
        <taxon>Crustacea</taxon>
        <taxon>Multicrustacea</taxon>
        <taxon>Malacostraca</taxon>
        <taxon>Eumalacostraca</taxon>
        <taxon>Eucarida</taxon>
        <taxon>Decapoda</taxon>
        <taxon>Pleocyemata</taxon>
        <taxon>Caridea</taxon>
        <taxon>Atyoidea</taxon>
        <taxon>Atyidae</taxon>
        <taxon>Halocaridina</taxon>
    </lineage>
</organism>
<dbReference type="GO" id="GO:0000785">
    <property type="term" value="C:chromatin"/>
    <property type="evidence" value="ECO:0007669"/>
    <property type="project" value="TreeGrafter"/>
</dbReference>
<keyword evidence="5" id="KW-1185">Reference proteome</keyword>
<dbReference type="PANTHER" id="PTHR46557:SF1">
    <property type="entry name" value="SERINE_THREONINE-PROTEIN PHOSPHATASE 1 REGULATORY SUBUNIT 10"/>
    <property type="match status" value="1"/>
</dbReference>
<dbReference type="PANTHER" id="PTHR46557">
    <property type="entry name" value="SERINE/THREONINE-PROTEIN PHOSPHATASE 1 REGULATORY SUBUNIT 10-RELATED"/>
    <property type="match status" value="1"/>
</dbReference>
<feature type="region of interest" description="Disordered" evidence="2">
    <location>
        <begin position="190"/>
        <end position="219"/>
    </location>
</feature>
<evidence type="ECO:0000313" key="4">
    <source>
        <dbReference type="EMBL" id="KAK7083454.1"/>
    </source>
</evidence>
<feature type="compositionally biased region" description="Basic and acidic residues" evidence="2">
    <location>
        <begin position="200"/>
        <end position="214"/>
    </location>
</feature>
<evidence type="ECO:0000313" key="5">
    <source>
        <dbReference type="Proteomes" id="UP001381693"/>
    </source>
</evidence>
<feature type="compositionally biased region" description="Basic and acidic residues" evidence="2">
    <location>
        <begin position="433"/>
        <end position="453"/>
    </location>
</feature>
<accession>A0AAN9AD14</accession>
<feature type="compositionally biased region" description="Polar residues" evidence="2">
    <location>
        <begin position="158"/>
        <end position="169"/>
    </location>
</feature>
<feature type="compositionally biased region" description="Acidic residues" evidence="2">
    <location>
        <begin position="109"/>
        <end position="118"/>
    </location>
</feature>
<keyword evidence="1" id="KW-0539">Nucleus</keyword>
<feature type="compositionally biased region" description="Basic and acidic residues" evidence="2">
    <location>
        <begin position="464"/>
        <end position="524"/>
    </location>
</feature>
<dbReference type="SUPFAM" id="SSF47676">
    <property type="entry name" value="Conserved domain common to transcription factors TFIIS, elongin A, CRSP70"/>
    <property type="match status" value="1"/>
</dbReference>
<dbReference type="Pfam" id="PF08711">
    <property type="entry name" value="Med26"/>
    <property type="match status" value="1"/>
</dbReference>